<gene>
    <name evidence="5" type="ORF">C4N9_18980</name>
</gene>
<dbReference type="GO" id="GO:0003677">
    <property type="term" value="F:DNA binding"/>
    <property type="evidence" value="ECO:0007669"/>
    <property type="project" value="UniProtKB-KW"/>
</dbReference>
<sequence>MLDAFGRANVMAAECPSRALLQHLTSRWGVLVMAALATGTHRFAQLRRRIGGVSERMLAQTLQQLERDGFVHRHDHGEVPPRVDYALTPLGQQAAGHIVSLVGWLEDSLPAILEAQAAGATASPDRSARASA</sequence>
<evidence type="ECO:0000256" key="3">
    <source>
        <dbReference type="ARBA" id="ARBA00023163"/>
    </source>
</evidence>
<evidence type="ECO:0000256" key="2">
    <source>
        <dbReference type="ARBA" id="ARBA00023125"/>
    </source>
</evidence>
<protein>
    <submittedName>
        <fullName evidence="5">Transcriptional regulator</fullName>
    </submittedName>
</protein>
<dbReference type="Pfam" id="PF01638">
    <property type="entry name" value="HxlR"/>
    <property type="match status" value="1"/>
</dbReference>
<dbReference type="AlphaFoldDB" id="A0A2U2C5H3"/>
<evidence type="ECO:0000313" key="6">
    <source>
        <dbReference type="Proteomes" id="UP000244940"/>
    </source>
</evidence>
<evidence type="ECO:0000259" key="4">
    <source>
        <dbReference type="PROSITE" id="PS51118"/>
    </source>
</evidence>
<keyword evidence="1" id="KW-0805">Transcription regulation</keyword>
<feature type="domain" description="HTH hxlR-type" evidence="4">
    <location>
        <begin position="15"/>
        <end position="113"/>
    </location>
</feature>
<dbReference type="PANTHER" id="PTHR33204">
    <property type="entry name" value="TRANSCRIPTIONAL REGULATOR, MARR FAMILY"/>
    <property type="match status" value="1"/>
</dbReference>
<reference evidence="5 6" key="1">
    <citation type="submission" date="2018-05" db="EMBL/GenBank/DDBJ databases">
        <title>Pararhodobacter marina sp. nov., isolated from deep-sea water of the Indian Ocean.</title>
        <authorList>
            <person name="Lai Q.Sr."/>
            <person name="Liu X."/>
            <person name="Shao Z."/>
        </authorList>
    </citation>
    <scope>NUCLEOTIDE SEQUENCE [LARGE SCALE GENOMIC DNA]</scope>
    <source>
        <strain evidence="5 6">CIC4N-9</strain>
    </source>
</reference>
<keyword evidence="3" id="KW-0804">Transcription</keyword>
<dbReference type="OrthoDB" id="9800350at2"/>
<evidence type="ECO:0000313" key="5">
    <source>
        <dbReference type="EMBL" id="PWE27123.1"/>
    </source>
</evidence>
<keyword evidence="6" id="KW-1185">Reference proteome</keyword>
<dbReference type="InterPro" id="IPR036390">
    <property type="entry name" value="WH_DNA-bd_sf"/>
</dbReference>
<dbReference type="InterPro" id="IPR002577">
    <property type="entry name" value="HTH_HxlR"/>
</dbReference>
<dbReference type="EMBL" id="QEYD01000013">
    <property type="protein sequence ID" value="PWE27123.1"/>
    <property type="molecule type" value="Genomic_DNA"/>
</dbReference>
<keyword evidence="2" id="KW-0238">DNA-binding</keyword>
<comment type="caution">
    <text evidence="5">The sequence shown here is derived from an EMBL/GenBank/DDBJ whole genome shotgun (WGS) entry which is preliminary data.</text>
</comment>
<dbReference type="InterPro" id="IPR036388">
    <property type="entry name" value="WH-like_DNA-bd_sf"/>
</dbReference>
<dbReference type="SUPFAM" id="SSF46785">
    <property type="entry name" value="Winged helix' DNA-binding domain"/>
    <property type="match status" value="1"/>
</dbReference>
<dbReference type="PANTHER" id="PTHR33204:SF37">
    <property type="entry name" value="HTH-TYPE TRANSCRIPTIONAL REGULATOR YODB"/>
    <property type="match status" value="1"/>
</dbReference>
<evidence type="ECO:0000256" key="1">
    <source>
        <dbReference type="ARBA" id="ARBA00023015"/>
    </source>
</evidence>
<name>A0A2U2C5H3_9RHOB</name>
<dbReference type="PROSITE" id="PS51118">
    <property type="entry name" value="HTH_HXLR"/>
    <property type="match status" value="1"/>
</dbReference>
<dbReference type="Proteomes" id="UP000244940">
    <property type="component" value="Unassembled WGS sequence"/>
</dbReference>
<proteinExistence type="predicted"/>
<accession>A0A2U2C5H3</accession>
<organism evidence="5 6">
    <name type="scientific">Pararhodobacter marinus</name>
    <dbReference type="NCBI Taxonomy" id="2184063"/>
    <lineage>
        <taxon>Bacteria</taxon>
        <taxon>Pseudomonadati</taxon>
        <taxon>Pseudomonadota</taxon>
        <taxon>Alphaproteobacteria</taxon>
        <taxon>Rhodobacterales</taxon>
        <taxon>Paracoccaceae</taxon>
        <taxon>Pararhodobacter</taxon>
    </lineage>
</organism>
<dbReference type="Gene3D" id="1.10.10.10">
    <property type="entry name" value="Winged helix-like DNA-binding domain superfamily/Winged helix DNA-binding domain"/>
    <property type="match status" value="1"/>
</dbReference>